<proteinExistence type="predicted"/>
<comment type="caution">
    <text evidence="3">The sequence shown here is derived from an EMBL/GenBank/DDBJ whole genome shotgun (WGS) entry which is preliminary data.</text>
</comment>
<keyword evidence="4" id="KW-1185">Reference proteome</keyword>
<evidence type="ECO:0000256" key="1">
    <source>
        <dbReference type="SAM" id="SignalP"/>
    </source>
</evidence>
<dbReference type="Pfam" id="PF19040">
    <property type="entry name" value="SGNH"/>
    <property type="match status" value="1"/>
</dbReference>
<name>A0A9X1BAF2_9GAMM</name>
<evidence type="ECO:0000313" key="4">
    <source>
        <dbReference type="Proteomes" id="UP001138802"/>
    </source>
</evidence>
<keyword evidence="1" id="KW-0732">Signal</keyword>
<feature type="domain" description="SGNH" evidence="2">
    <location>
        <begin position="66"/>
        <end position="285"/>
    </location>
</feature>
<accession>A0A9X1BAF2</accession>
<dbReference type="RefSeq" id="WP_200388841.1">
    <property type="nucleotide sequence ID" value="NZ_NRSD01000018.1"/>
</dbReference>
<evidence type="ECO:0000259" key="2">
    <source>
        <dbReference type="Pfam" id="PF19040"/>
    </source>
</evidence>
<reference evidence="3 4" key="1">
    <citation type="journal article" date="2020" name="Microorganisms">
        <title>Osmotic Adaptation and Compatible Solute Biosynthesis of Phototrophic Bacteria as Revealed from Genome Analyses.</title>
        <authorList>
            <person name="Imhoff J.F."/>
            <person name="Rahn T."/>
            <person name="Kunzel S."/>
            <person name="Keller A."/>
            <person name="Neulinger S.C."/>
        </authorList>
    </citation>
    <scope>NUCLEOTIDE SEQUENCE [LARGE SCALE GENOMIC DNA]</scope>
    <source>
        <strain evidence="3 4">DSM 21303</strain>
    </source>
</reference>
<dbReference type="AlphaFoldDB" id="A0A9X1BAF2"/>
<sequence>MLVLCCLIGLALPALAVGQAWAGTLTGSGSATDDWPTTPNKDRLINERNAQFQPFERQSGQPFSQTEGVRKVLILGDSMARELYGSIHLASPRIDGIEVRRHYLDDPCMPDFAQFLRTGSRPVGSDPECWASIESIRDAPLFEEADLIVLNAHWGRRGGVAYHPGAMELAERLVEQGREVAMVGILALQDPLDPSVRAEIAGLSLEEKNQYAYRTRRRMQFEEANTDVRALADRVEQIRFLDKAALFCDDAAASCALFDAAGREQFVDTLHLSLAGAQTFGTAIAKHEWFR</sequence>
<protein>
    <recommendedName>
        <fullName evidence="2">SGNH domain-containing protein</fullName>
    </recommendedName>
</protein>
<feature type="signal peptide" evidence="1">
    <location>
        <begin position="1"/>
        <end position="22"/>
    </location>
</feature>
<dbReference type="EMBL" id="NRSD01000018">
    <property type="protein sequence ID" value="MBK1646026.1"/>
    <property type="molecule type" value="Genomic_DNA"/>
</dbReference>
<dbReference type="Proteomes" id="UP001138802">
    <property type="component" value="Unassembled WGS sequence"/>
</dbReference>
<feature type="chain" id="PRO_5040796013" description="SGNH domain-containing protein" evidence="1">
    <location>
        <begin position="23"/>
        <end position="291"/>
    </location>
</feature>
<organism evidence="3 4">
    <name type="scientific">Thiocapsa imhoffii</name>
    <dbReference type="NCBI Taxonomy" id="382777"/>
    <lineage>
        <taxon>Bacteria</taxon>
        <taxon>Pseudomonadati</taxon>
        <taxon>Pseudomonadota</taxon>
        <taxon>Gammaproteobacteria</taxon>
        <taxon>Chromatiales</taxon>
        <taxon>Chromatiaceae</taxon>
        <taxon>Thiocapsa</taxon>
    </lineage>
</organism>
<gene>
    <name evidence="3" type="ORF">CKO25_15485</name>
</gene>
<dbReference type="InterPro" id="IPR043968">
    <property type="entry name" value="SGNH"/>
</dbReference>
<evidence type="ECO:0000313" key="3">
    <source>
        <dbReference type="EMBL" id="MBK1646026.1"/>
    </source>
</evidence>